<accession>A0ABR8E3W3</accession>
<keyword evidence="2" id="KW-1185">Reference proteome</keyword>
<evidence type="ECO:0000313" key="2">
    <source>
        <dbReference type="Proteomes" id="UP000623440"/>
    </source>
</evidence>
<evidence type="ECO:0000313" key="1">
    <source>
        <dbReference type="EMBL" id="MBD2536271.1"/>
    </source>
</evidence>
<dbReference type="RefSeq" id="WP_190947010.1">
    <property type="nucleotide sequence ID" value="NZ_JACJSI010000424.1"/>
</dbReference>
<comment type="caution">
    <text evidence="1">The sequence shown here is derived from an EMBL/GenBank/DDBJ whole genome shotgun (WGS) entry which is preliminary data.</text>
</comment>
<protein>
    <submittedName>
        <fullName evidence="1">Uncharacterized protein</fullName>
    </submittedName>
</protein>
<reference evidence="1 2" key="1">
    <citation type="journal article" date="2020" name="ISME J.">
        <title>Comparative genomics reveals insights into cyanobacterial evolution and habitat adaptation.</title>
        <authorList>
            <person name="Chen M.Y."/>
            <person name="Teng W.K."/>
            <person name="Zhao L."/>
            <person name="Hu C.X."/>
            <person name="Zhou Y.K."/>
            <person name="Han B.P."/>
            <person name="Song L.R."/>
            <person name="Shu W.S."/>
        </authorList>
    </citation>
    <scope>NUCLEOTIDE SEQUENCE [LARGE SCALE GENOMIC DNA]</scope>
    <source>
        <strain evidence="1 2">FACHB-838</strain>
    </source>
</reference>
<dbReference type="Proteomes" id="UP000623440">
    <property type="component" value="Unassembled WGS sequence"/>
</dbReference>
<organism evidence="1 2">
    <name type="scientific">Nostoc flagelliforme FACHB-838</name>
    <dbReference type="NCBI Taxonomy" id="2692904"/>
    <lineage>
        <taxon>Bacteria</taxon>
        <taxon>Bacillati</taxon>
        <taxon>Cyanobacteriota</taxon>
        <taxon>Cyanophyceae</taxon>
        <taxon>Nostocales</taxon>
        <taxon>Nostocaceae</taxon>
        <taxon>Nostoc</taxon>
    </lineage>
</organism>
<sequence length="172" mass="19882">MNQLIVAIKKKQNTACYYDLISNRASIAQAYMSEKELIISYYETFDEPILHDLAKILKEKASYNPKYFINANEPLAILLGFNDKDKKNENINQIVYNPEIEDTLLPYKRAFESLLREGKILSLEEVTISNDPLCINVLCLILKSFEYYIFGNSKHSKMYVPPGGKIENPFKK</sequence>
<proteinExistence type="predicted"/>
<dbReference type="EMBL" id="JACJSI010000424">
    <property type="protein sequence ID" value="MBD2536271.1"/>
    <property type="molecule type" value="Genomic_DNA"/>
</dbReference>
<gene>
    <name evidence="1" type="ORF">H6G97_46075</name>
</gene>
<name>A0ABR8E3W3_9NOSO</name>